<reference evidence="2 3" key="1">
    <citation type="submission" date="2014-12" db="EMBL/GenBank/DDBJ databases">
        <title>Mercury Reductase activity and rhizosphere competence traits in the genome of root associated Photobacterium halotolerans MELD1.</title>
        <authorList>
            <person name="Mathew D.C."/>
            <person name="Huang C.-C."/>
        </authorList>
    </citation>
    <scope>NUCLEOTIDE SEQUENCE [LARGE SCALE GENOMIC DNA]</scope>
    <source>
        <strain evidence="2 3">MELD1</strain>
    </source>
</reference>
<sequence>MALNNNCLFIACIASALAITPETQASSQKPIYVTPYWGYAFPDSIDSEEGMTISPDNAGLFGVTIEGNYGKQSLFNGRIGFTAQHMKMQTKGFDDDGSATFFHFQSSSHYRVAPMLTSFIGLSLGGTLMDASWSKQDVLISGGAFFGSDFFINNNARIRLEARWLASRVDGSTTADCQTSTGTQACNINIDSDWLNVYQTNLGVSFVF</sequence>
<dbReference type="Gene3D" id="2.40.160.20">
    <property type="match status" value="1"/>
</dbReference>
<accession>A0A0F5VCB3</accession>
<keyword evidence="3" id="KW-1185">Reference proteome</keyword>
<evidence type="ECO:0000313" key="3">
    <source>
        <dbReference type="Proteomes" id="UP000033633"/>
    </source>
</evidence>
<dbReference type="OrthoDB" id="6308600at2"/>
<keyword evidence="1" id="KW-0732">Signal</keyword>
<gene>
    <name evidence="2" type="ORF">KY46_11085</name>
</gene>
<dbReference type="EMBL" id="JWYV01000008">
    <property type="protein sequence ID" value="KKC99763.1"/>
    <property type="molecule type" value="Genomic_DNA"/>
</dbReference>
<organism evidence="2 3">
    <name type="scientific">Photobacterium halotolerans</name>
    <dbReference type="NCBI Taxonomy" id="265726"/>
    <lineage>
        <taxon>Bacteria</taxon>
        <taxon>Pseudomonadati</taxon>
        <taxon>Pseudomonadota</taxon>
        <taxon>Gammaproteobacteria</taxon>
        <taxon>Vibrionales</taxon>
        <taxon>Vibrionaceae</taxon>
        <taxon>Photobacterium</taxon>
    </lineage>
</organism>
<evidence type="ECO:0000313" key="2">
    <source>
        <dbReference type="EMBL" id="KKC99763.1"/>
    </source>
</evidence>
<proteinExistence type="predicted"/>
<dbReference type="SUPFAM" id="SSF56925">
    <property type="entry name" value="OMPA-like"/>
    <property type="match status" value="1"/>
</dbReference>
<comment type="caution">
    <text evidence="2">The sequence shown here is derived from an EMBL/GenBank/DDBJ whole genome shotgun (WGS) entry which is preliminary data.</text>
</comment>
<dbReference type="RefSeq" id="WP_046220700.1">
    <property type="nucleotide sequence ID" value="NZ_JWYV01000008.1"/>
</dbReference>
<dbReference type="InterPro" id="IPR011250">
    <property type="entry name" value="OMP/PagP_B-barrel"/>
</dbReference>
<protein>
    <recommendedName>
        <fullName evidence="4">Outer membrane protein beta-barrel domain-containing protein</fullName>
    </recommendedName>
</protein>
<dbReference type="Proteomes" id="UP000033633">
    <property type="component" value="Unassembled WGS sequence"/>
</dbReference>
<dbReference type="PATRIC" id="fig|265726.11.peg.4368"/>
<dbReference type="AlphaFoldDB" id="A0A0F5VCB3"/>
<evidence type="ECO:0008006" key="4">
    <source>
        <dbReference type="Google" id="ProtNLM"/>
    </source>
</evidence>
<evidence type="ECO:0000256" key="1">
    <source>
        <dbReference type="SAM" id="SignalP"/>
    </source>
</evidence>
<feature type="signal peptide" evidence="1">
    <location>
        <begin position="1"/>
        <end position="18"/>
    </location>
</feature>
<feature type="chain" id="PRO_5002496259" description="Outer membrane protein beta-barrel domain-containing protein" evidence="1">
    <location>
        <begin position="19"/>
        <end position="208"/>
    </location>
</feature>
<name>A0A0F5VCB3_9GAMM</name>